<dbReference type="EMBL" id="GL380120">
    <property type="protein sequence ID" value="EGT47327.1"/>
    <property type="molecule type" value="Genomic_DNA"/>
</dbReference>
<dbReference type="AlphaFoldDB" id="G0P7T4"/>
<evidence type="ECO:0000256" key="1">
    <source>
        <dbReference type="SAM" id="MobiDB-lite"/>
    </source>
</evidence>
<feature type="region of interest" description="Disordered" evidence="1">
    <location>
        <begin position="20"/>
        <end position="40"/>
    </location>
</feature>
<feature type="compositionally biased region" description="Basic and acidic residues" evidence="1">
    <location>
        <begin position="172"/>
        <end position="191"/>
    </location>
</feature>
<dbReference type="Proteomes" id="UP000008068">
    <property type="component" value="Unassembled WGS sequence"/>
</dbReference>
<evidence type="ECO:0000313" key="3">
    <source>
        <dbReference type="Proteomes" id="UP000008068"/>
    </source>
</evidence>
<name>G0P7T4_CAEBE</name>
<dbReference type="InParanoid" id="G0P7T4"/>
<reference evidence="3" key="1">
    <citation type="submission" date="2011-07" db="EMBL/GenBank/DDBJ databases">
        <authorList>
            <consortium name="Caenorhabditis brenneri Sequencing and Analysis Consortium"/>
            <person name="Wilson R.K."/>
        </authorList>
    </citation>
    <scope>NUCLEOTIDE SEQUENCE [LARGE SCALE GENOMIC DNA]</scope>
    <source>
        <strain evidence="3">PB2801</strain>
    </source>
</reference>
<feature type="region of interest" description="Disordered" evidence="1">
    <location>
        <begin position="126"/>
        <end position="155"/>
    </location>
</feature>
<sequence length="223" mass="25277">MWNPYGDAKQDCTDSEAVTHTFPSGPSSSFVSRNSETKTTTRTLSLMRQDQFRQRPVRLENWTLLMSQMLMLQKKRAIDKTFELIRSLRINTKWIETAQVSLENDGTIGSADGRVDSDCGHTINEVISHNNHEPIQKDEGNNQLPEKKTQNSQSTELLTLSSSLMGNFEGRLQEERSGFKKEVKKAGRTEESTECNGRGKARLDQPDLREPIQPCIMETSDLV</sequence>
<accession>G0P7T4</accession>
<organism evidence="3">
    <name type="scientific">Caenorhabditis brenneri</name>
    <name type="common">Nematode worm</name>
    <dbReference type="NCBI Taxonomy" id="135651"/>
    <lineage>
        <taxon>Eukaryota</taxon>
        <taxon>Metazoa</taxon>
        <taxon>Ecdysozoa</taxon>
        <taxon>Nematoda</taxon>
        <taxon>Chromadorea</taxon>
        <taxon>Rhabditida</taxon>
        <taxon>Rhabditina</taxon>
        <taxon>Rhabditomorpha</taxon>
        <taxon>Rhabditoidea</taxon>
        <taxon>Rhabditidae</taxon>
        <taxon>Peloderinae</taxon>
        <taxon>Caenorhabditis</taxon>
    </lineage>
</organism>
<protein>
    <submittedName>
        <fullName evidence="2">Uncharacterized protein</fullName>
    </submittedName>
</protein>
<proteinExistence type="predicted"/>
<gene>
    <name evidence="2" type="ORF">CAEBREN_07312</name>
</gene>
<dbReference type="HOGENOM" id="CLU_1241076_0_0_1"/>
<feature type="region of interest" description="Disordered" evidence="1">
    <location>
        <begin position="172"/>
        <end position="208"/>
    </location>
</feature>
<evidence type="ECO:0000313" key="2">
    <source>
        <dbReference type="EMBL" id="EGT47327.1"/>
    </source>
</evidence>
<keyword evidence="3" id="KW-1185">Reference proteome</keyword>
<feature type="compositionally biased region" description="Basic and acidic residues" evidence="1">
    <location>
        <begin position="130"/>
        <end position="149"/>
    </location>
</feature>